<sequence>MGKGTNGERLIEWTGERCVPWTDDLQVIYEHYHRYAFAARFVAGKRVLDLASGEGYGSALMAKAGAEVVGLELDPVTVEHARKNYPGVRFETGSITDPAALDGERFDVITCFEAIEHVDEQDRLMELVRNRLTPSGIFLCSTPDVEVYSHDHGNENPYHVHELTGPAFRSLLSESFEHIVVLRQNVAVGSLIHDNGAGTGAEVLTVRPDDADGWVVEPGAPHTYFIAVASAGPVEVPSTSAMLDPKLTLVARAAAEAGRLRAELARTEAERERAAAAETRLTAELADAAATGRQAAAERDEALGQAERAREDRRRAAEELNLLKRKSGYDTERLAWLAGNNTGLADTIGRLAAENEKLRAETSALAQRLIGKYRGSIEKFAPRGTRRRDLYETALGRQAGAAPATPPVPGPVAVTTSDQPIVSVVIPVYGNWGYTRTCLDSIQRHLPATPFEVIVVDDASRDDSADRVAGCAGVRLVRAPKNLGFVGACNLGAENARGDFIFFLNNDTEVRPGWLDELVAVVESRPDVGLVGSKLVYPDGRLQECGGIIWADGTGWNYGRLQSPDAPWFQALRDVDYCSGAAILVRRELFERIGGFDKRFAPAYYEDTDLAFAVRANGYRTMVQPASVVVHHEGITNGTDVSSGVKRHQELNRGVFVDKWSVQLRDHFPEASPRAVWAGRQRTKDGHRGGTVLVADHQVPMPDKDSGSVRMFRILELLVGLGHRVVFMPLNNALPEPYADALYRAGVTVVTGLGEQQEFLRDAGADLRLAVLSRPHVAWQLLEQVREHAPDCVIAYDTVDLHFVRLNRQADLAAQLGETREELTLRRRAEVLRESELGLTRATDVTFTVSDVERALLRELVPSARVEVLSNVHHADAVPAVPDGRSGVLFVGSFDHLPNRDAARWLATEIMPLVRRRRPDAVAQIVGSNPPQEMFDLAGEGVVIRGWVPDLDSAYRETRVVVAPLRFGAGVKGKLGESLGYGVPAVVTPLAAEGMHLTHGRDVLVGSTAEEIAEEIVTLIEDDKLWQRLSEEGKTVVDRLFGADVARGTLAGLLDQA</sequence>
<dbReference type="AlphaFoldDB" id="A0A6I8M1A9"/>
<feature type="compositionally biased region" description="Basic and acidic residues" evidence="1">
    <location>
        <begin position="296"/>
        <end position="312"/>
    </location>
</feature>
<dbReference type="Pfam" id="PF13489">
    <property type="entry name" value="Methyltransf_23"/>
    <property type="match status" value="1"/>
</dbReference>
<gene>
    <name evidence="3" type="ORF">AA23TX_08503</name>
</gene>
<feature type="region of interest" description="Disordered" evidence="1">
    <location>
        <begin position="289"/>
        <end position="312"/>
    </location>
</feature>
<reference evidence="3 4" key="1">
    <citation type="submission" date="2019-09" db="EMBL/GenBank/DDBJ databases">
        <authorList>
            <person name="Leyn A S."/>
        </authorList>
    </citation>
    <scope>NUCLEOTIDE SEQUENCE [LARGE SCALE GENOMIC DNA]</scope>
    <source>
        <strain evidence="3">AA231_1</strain>
    </source>
</reference>
<evidence type="ECO:0000313" key="4">
    <source>
        <dbReference type="Proteomes" id="UP000399805"/>
    </source>
</evidence>
<name>A0A6I8M1A9_9PSEU</name>
<dbReference type="Pfam" id="PF13692">
    <property type="entry name" value="Glyco_trans_1_4"/>
    <property type="match status" value="1"/>
</dbReference>
<dbReference type="CDD" id="cd02440">
    <property type="entry name" value="AdoMet_MTases"/>
    <property type="match status" value="1"/>
</dbReference>
<evidence type="ECO:0000313" key="3">
    <source>
        <dbReference type="EMBL" id="VVJ23606.1"/>
    </source>
</evidence>
<feature type="domain" description="Glycosyltransferase 2-like" evidence="2">
    <location>
        <begin position="423"/>
        <end position="593"/>
    </location>
</feature>
<dbReference type="RefSeq" id="WP_155548397.1">
    <property type="nucleotide sequence ID" value="NZ_CABVGP010000003.1"/>
</dbReference>
<dbReference type="CDD" id="cd03801">
    <property type="entry name" value="GT4_PimA-like"/>
    <property type="match status" value="1"/>
</dbReference>
<protein>
    <recommendedName>
        <fullName evidence="2">Glycosyltransferase 2-like domain-containing protein</fullName>
    </recommendedName>
</protein>
<dbReference type="PANTHER" id="PTHR43179:SF7">
    <property type="entry name" value="RHAMNOSYLTRANSFERASE WBBL"/>
    <property type="match status" value="1"/>
</dbReference>
<dbReference type="EMBL" id="CABVGP010000003">
    <property type="protein sequence ID" value="VVJ23606.1"/>
    <property type="molecule type" value="Genomic_DNA"/>
</dbReference>
<dbReference type="Gene3D" id="3.40.50.2000">
    <property type="entry name" value="Glycogen Phosphorylase B"/>
    <property type="match status" value="1"/>
</dbReference>
<evidence type="ECO:0000259" key="2">
    <source>
        <dbReference type="Pfam" id="PF00535"/>
    </source>
</evidence>
<dbReference type="InterPro" id="IPR029063">
    <property type="entry name" value="SAM-dependent_MTases_sf"/>
</dbReference>
<dbReference type="SUPFAM" id="SSF53756">
    <property type="entry name" value="UDP-Glycosyltransferase/glycogen phosphorylase"/>
    <property type="match status" value="1"/>
</dbReference>
<accession>A0A6I8M1A9</accession>
<dbReference type="PANTHER" id="PTHR43179">
    <property type="entry name" value="RHAMNOSYLTRANSFERASE WBBL"/>
    <property type="match status" value="1"/>
</dbReference>
<organism evidence="3 4">
    <name type="scientific">Amycolatopsis camponoti</name>
    <dbReference type="NCBI Taxonomy" id="2606593"/>
    <lineage>
        <taxon>Bacteria</taxon>
        <taxon>Bacillati</taxon>
        <taxon>Actinomycetota</taxon>
        <taxon>Actinomycetes</taxon>
        <taxon>Pseudonocardiales</taxon>
        <taxon>Pseudonocardiaceae</taxon>
        <taxon>Amycolatopsis</taxon>
    </lineage>
</organism>
<dbReference type="CDD" id="cd04186">
    <property type="entry name" value="GT_2_like_c"/>
    <property type="match status" value="1"/>
</dbReference>
<dbReference type="InterPro" id="IPR029044">
    <property type="entry name" value="Nucleotide-diphossugar_trans"/>
</dbReference>
<dbReference type="SUPFAM" id="SSF53335">
    <property type="entry name" value="S-adenosyl-L-methionine-dependent methyltransferases"/>
    <property type="match status" value="1"/>
</dbReference>
<dbReference type="Pfam" id="PF00535">
    <property type="entry name" value="Glycos_transf_2"/>
    <property type="match status" value="1"/>
</dbReference>
<dbReference type="Proteomes" id="UP000399805">
    <property type="component" value="Unassembled WGS sequence"/>
</dbReference>
<dbReference type="Gene3D" id="3.90.550.10">
    <property type="entry name" value="Spore Coat Polysaccharide Biosynthesis Protein SpsA, Chain A"/>
    <property type="match status" value="1"/>
</dbReference>
<evidence type="ECO:0000256" key="1">
    <source>
        <dbReference type="SAM" id="MobiDB-lite"/>
    </source>
</evidence>
<dbReference type="Gene3D" id="3.40.50.150">
    <property type="entry name" value="Vaccinia Virus protein VP39"/>
    <property type="match status" value="1"/>
</dbReference>
<proteinExistence type="predicted"/>
<dbReference type="SUPFAM" id="SSF53448">
    <property type="entry name" value="Nucleotide-diphospho-sugar transferases"/>
    <property type="match status" value="1"/>
</dbReference>
<keyword evidence="4" id="KW-1185">Reference proteome</keyword>
<dbReference type="InterPro" id="IPR001173">
    <property type="entry name" value="Glyco_trans_2-like"/>
</dbReference>